<evidence type="ECO:0000256" key="4">
    <source>
        <dbReference type="ARBA" id="ARBA00022692"/>
    </source>
</evidence>
<dbReference type="InterPro" id="IPR011701">
    <property type="entry name" value="MFS"/>
</dbReference>
<keyword evidence="5" id="KW-1133">Transmembrane helix</keyword>
<keyword evidence="4" id="KW-0812">Transmembrane</keyword>
<sequence>MTENIKEPTRAQGVIMFIILLLAYISFASNWLIGSSLSGQITHHFFAGKAVSSVVTEVVNYSITIARIFANFFAAYILIKLSPKKASILALFFLSFSFLAIFSPNYWIYIAARMIMALGGSMIMVYMNTVIAKFIPADKKIITSALTTGSYNMGAVIVGGSLYFLTDYLTHNDHWQYIMLGFSLLSLISFALWLAFSKDFEPNASNSSSEAIAKEYTYSDALKDKFVYLFSLGFGGFLFLYVISLASLPSKLEALNFNPDFSKSIMLFIIPSSGIMGTLFSMYMGKKNFPRKPYLIIHGVLMISAILSGILVLPSSVLLSYILFGFAGFVMASQYSVYLNLPYELPDMNPQKITIMFGAFWALGYLVYTLLNFVWSLVLDHFGWDTSLAFYILFSCLYIICILTFPETKPNKKK</sequence>
<evidence type="ECO:0000313" key="8">
    <source>
        <dbReference type="Proteomes" id="UP000464318"/>
    </source>
</evidence>
<dbReference type="PANTHER" id="PTHR23517">
    <property type="entry name" value="RESISTANCE PROTEIN MDTM, PUTATIVE-RELATED-RELATED"/>
    <property type="match status" value="1"/>
</dbReference>
<evidence type="ECO:0000256" key="5">
    <source>
        <dbReference type="ARBA" id="ARBA00022989"/>
    </source>
</evidence>
<organism evidence="7 8">
    <name type="scientific">Bergeyella cardium</name>
    <dbReference type="NCBI Taxonomy" id="1585976"/>
    <lineage>
        <taxon>Bacteria</taxon>
        <taxon>Pseudomonadati</taxon>
        <taxon>Bacteroidota</taxon>
        <taxon>Flavobacteriia</taxon>
        <taxon>Flavobacteriales</taxon>
        <taxon>Weeksellaceae</taxon>
        <taxon>Bergeyella</taxon>
    </lineage>
</organism>
<dbReference type="PROSITE" id="PS50850">
    <property type="entry name" value="MFS"/>
    <property type="match status" value="1"/>
</dbReference>
<dbReference type="GO" id="GO:0005886">
    <property type="term" value="C:plasma membrane"/>
    <property type="evidence" value="ECO:0007669"/>
    <property type="project" value="UniProtKB-SubCell"/>
</dbReference>
<gene>
    <name evidence="7" type="ORF">DBX24_03370</name>
</gene>
<dbReference type="Proteomes" id="UP000464318">
    <property type="component" value="Chromosome"/>
</dbReference>
<dbReference type="AlphaFoldDB" id="A0A6P1QVE4"/>
<dbReference type="CDD" id="cd06174">
    <property type="entry name" value="MFS"/>
    <property type="match status" value="1"/>
</dbReference>
<proteinExistence type="predicted"/>
<evidence type="ECO:0000256" key="1">
    <source>
        <dbReference type="ARBA" id="ARBA00004651"/>
    </source>
</evidence>
<dbReference type="EMBL" id="CP029149">
    <property type="protein sequence ID" value="QHN65003.1"/>
    <property type="molecule type" value="Genomic_DNA"/>
</dbReference>
<dbReference type="Pfam" id="PF07690">
    <property type="entry name" value="MFS_1"/>
    <property type="match status" value="1"/>
</dbReference>
<evidence type="ECO:0000256" key="6">
    <source>
        <dbReference type="ARBA" id="ARBA00023136"/>
    </source>
</evidence>
<comment type="subcellular location">
    <subcellularLocation>
        <location evidence="1">Cell membrane</location>
        <topology evidence="1">Multi-pass membrane protein</topology>
    </subcellularLocation>
</comment>
<dbReference type="InterPro" id="IPR050171">
    <property type="entry name" value="MFS_Transporters"/>
</dbReference>
<dbReference type="OrthoDB" id="399989at2"/>
<evidence type="ECO:0000256" key="2">
    <source>
        <dbReference type="ARBA" id="ARBA00022448"/>
    </source>
</evidence>
<evidence type="ECO:0000256" key="3">
    <source>
        <dbReference type="ARBA" id="ARBA00022475"/>
    </source>
</evidence>
<dbReference type="InterPro" id="IPR036259">
    <property type="entry name" value="MFS_trans_sf"/>
</dbReference>
<reference evidence="7 8" key="1">
    <citation type="submission" date="2018-04" db="EMBL/GenBank/DDBJ databases">
        <title>Characteristic and Complete Genome Sequencing of A Novel Member of Infective Endocarditis Causative Bacteria: Bergeyella cardium QL-PH.</title>
        <authorList>
            <person name="Pan H."/>
            <person name="Sun E."/>
            <person name="Zhang Y."/>
        </authorList>
    </citation>
    <scope>NUCLEOTIDE SEQUENCE [LARGE SCALE GENOMIC DNA]</scope>
    <source>
        <strain evidence="7 8">HPQL</strain>
    </source>
</reference>
<keyword evidence="3" id="KW-1003">Cell membrane</keyword>
<dbReference type="Gene3D" id="1.20.1250.20">
    <property type="entry name" value="MFS general substrate transporter like domains"/>
    <property type="match status" value="1"/>
</dbReference>
<dbReference type="InterPro" id="IPR020846">
    <property type="entry name" value="MFS_dom"/>
</dbReference>
<keyword evidence="2" id="KW-0813">Transport</keyword>
<evidence type="ECO:0000313" key="7">
    <source>
        <dbReference type="EMBL" id="QHN65003.1"/>
    </source>
</evidence>
<accession>A0A6P1QVE4</accession>
<keyword evidence="8" id="KW-1185">Reference proteome</keyword>
<keyword evidence="6" id="KW-0472">Membrane</keyword>
<dbReference type="RefSeq" id="WP_160223988.1">
    <property type="nucleotide sequence ID" value="NZ_CP029149.1"/>
</dbReference>
<dbReference type="PANTHER" id="PTHR23517:SF3">
    <property type="entry name" value="INTEGRAL MEMBRANE TRANSPORT PROTEIN"/>
    <property type="match status" value="1"/>
</dbReference>
<dbReference type="KEGG" id="bcad:DBX24_03370"/>
<dbReference type="SUPFAM" id="SSF103473">
    <property type="entry name" value="MFS general substrate transporter"/>
    <property type="match status" value="1"/>
</dbReference>
<dbReference type="GO" id="GO:0022857">
    <property type="term" value="F:transmembrane transporter activity"/>
    <property type="evidence" value="ECO:0007669"/>
    <property type="project" value="InterPro"/>
</dbReference>
<protein>
    <submittedName>
        <fullName evidence="7">MFS transporter</fullName>
    </submittedName>
</protein>
<name>A0A6P1QVE4_9FLAO</name>